<dbReference type="InterPro" id="IPR000477">
    <property type="entry name" value="RT_dom"/>
</dbReference>
<dbReference type="Pfam" id="PF00078">
    <property type="entry name" value="RVT_1"/>
    <property type="match status" value="1"/>
</dbReference>
<dbReference type="Gene3D" id="3.30.70.270">
    <property type="match status" value="1"/>
</dbReference>
<sequence length="122" mass="13774">MNVHQRSALSPLLFISVMNAITRDLQRPTPWTLPYADDVMLASEQKEDLERQSQTSSKRLACSGLRLKIKKTEYLTTNLDESSTIRADGNDLCRTDYYKYLGSTFSVDSSLAHEVVARVNDA</sequence>
<reference evidence="3" key="1">
    <citation type="journal article" date="2015" name="Nat. Genet.">
        <title>The genome and transcriptome of the zoonotic hookworm Ancylostoma ceylanicum identify infection-specific gene families.</title>
        <authorList>
            <person name="Schwarz E.M."/>
            <person name="Hu Y."/>
            <person name="Antoshechkin I."/>
            <person name="Miller M.M."/>
            <person name="Sternberg P.W."/>
            <person name="Aroian R.V."/>
        </authorList>
    </citation>
    <scope>NUCLEOTIDE SEQUENCE</scope>
    <source>
        <strain evidence="3">HY135</strain>
    </source>
</reference>
<organism evidence="2 3">
    <name type="scientific">Ancylostoma ceylanicum</name>
    <dbReference type="NCBI Taxonomy" id="53326"/>
    <lineage>
        <taxon>Eukaryota</taxon>
        <taxon>Metazoa</taxon>
        <taxon>Ecdysozoa</taxon>
        <taxon>Nematoda</taxon>
        <taxon>Chromadorea</taxon>
        <taxon>Rhabditida</taxon>
        <taxon>Rhabditina</taxon>
        <taxon>Rhabditomorpha</taxon>
        <taxon>Strongyloidea</taxon>
        <taxon>Ancylostomatidae</taxon>
        <taxon>Ancylostomatinae</taxon>
        <taxon>Ancylostoma</taxon>
    </lineage>
</organism>
<dbReference type="InterPro" id="IPR043502">
    <property type="entry name" value="DNA/RNA_pol_sf"/>
</dbReference>
<keyword evidence="3" id="KW-1185">Reference proteome</keyword>
<name>A0A016VL83_9BILA</name>
<dbReference type="PANTHER" id="PTHR47027">
    <property type="entry name" value="REVERSE TRANSCRIPTASE DOMAIN-CONTAINING PROTEIN"/>
    <property type="match status" value="1"/>
</dbReference>
<evidence type="ECO:0000313" key="3">
    <source>
        <dbReference type="Proteomes" id="UP000024635"/>
    </source>
</evidence>
<feature type="domain" description="Reverse transcriptase" evidence="1">
    <location>
        <begin position="1"/>
        <end position="105"/>
    </location>
</feature>
<evidence type="ECO:0000259" key="1">
    <source>
        <dbReference type="PROSITE" id="PS50878"/>
    </source>
</evidence>
<dbReference type="InterPro" id="IPR043128">
    <property type="entry name" value="Rev_trsase/Diguanyl_cyclase"/>
</dbReference>
<proteinExistence type="predicted"/>
<dbReference type="PROSITE" id="PS50878">
    <property type="entry name" value="RT_POL"/>
    <property type="match status" value="1"/>
</dbReference>
<dbReference type="EMBL" id="JARK01001344">
    <property type="protein sequence ID" value="EYC27787.1"/>
    <property type="molecule type" value="Genomic_DNA"/>
</dbReference>
<comment type="caution">
    <text evidence="2">The sequence shown here is derived from an EMBL/GenBank/DDBJ whole genome shotgun (WGS) entry which is preliminary data.</text>
</comment>
<dbReference type="PANTHER" id="PTHR47027:SF20">
    <property type="entry name" value="REVERSE TRANSCRIPTASE-LIKE PROTEIN WITH RNA-DIRECTED DNA POLYMERASE DOMAIN"/>
    <property type="match status" value="1"/>
</dbReference>
<evidence type="ECO:0000313" key="2">
    <source>
        <dbReference type="EMBL" id="EYC27787.1"/>
    </source>
</evidence>
<accession>A0A016VL83</accession>
<protein>
    <recommendedName>
        <fullName evidence="1">Reverse transcriptase domain-containing protein</fullName>
    </recommendedName>
</protein>
<dbReference type="AlphaFoldDB" id="A0A016VL83"/>
<dbReference type="Proteomes" id="UP000024635">
    <property type="component" value="Unassembled WGS sequence"/>
</dbReference>
<dbReference type="OrthoDB" id="5849210at2759"/>
<gene>
    <name evidence="2" type="primary">Acey_s0008.g183</name>
    <name evidence="2" type="ORF">Y032_0008g183</name>
</gene>
<dbReference type="SUPFAM" id="SSF56672">
    <property type="entry name" value="DNA/RNA polymerases"/>
    <property type="match status" value="1"/>
</dbReference>